<evidence type="ECO:0000256" key="1">
    <source>
        <dbReference type="SAM" id="Coils"/>
    </source>
</evidence>
<dbReference type="OrthoDB" id="9764467at2"/>
<evidence type="ECO:0000313" key="5">
    <source>
        <dbReference type="Proteomes" id="UP000288197"/>
    </source>
</evidence>
<gene>
    <name evidence="4" type="ORF">CBF32_04110</name>
</gene>
<name>A0A369AYX6_9ENTE</name>
<keyword evidence="2" id="KW-1133">Transmembrane helix</keyword>
<feature type="coiled-coil region" evidence="1">
    <location>
        <begin position="183"/>
        <end position="227"/>
    </location>
</feature>
<dbReference type="SUPFAM" id="SSF52540">
    <property type="entry name" value="P-loop containing nucleoside triphosphate hydrolases"/>
    <property type="match status" value="1"/>
</dbReference>
<feature type="transmembrane region" description="Helical" evidence="2">
    <location>
        <begin position="458"/>
        <end position="477"/>
    </location>
</feature>
<feature type="coiled-coil region" evidence="1">
    <location>
        <begin position="699"/>
        <end position="740"/>
    </location>
</feature>
<protein>
    <recommendedName>
        <fullName evidence="3">YhaN AAA domain-containing protein</fullName>
    </recommendedName>
</protein>
<dbReference type="AlphaFoldDB" id="A0A369AYX6"/>
<dbReference type="RefSeq" id="WP_114289075.1">
    <property type="nucleotide sequence ID" value="NZ_NGJX01000003.1"/>
</dbReference>
<proteinExistence type="predicted"/>
<feature type="coiled-coil region" evidence="1">
    <location>
        <begin position="501"/>
        <end position="535"/>
    </location>
</feature>
<feature type="transmembrane region" description="Helical" evidence="2">
    <location>
        <begin position="433"/>
        <end position="452"/>
    </location>
</feature>
<keyword evidence="2" id="KW-0472">Membrane</keyword>
<accession>A0A369AYX6</accession>
<evidence type="ECO:0000259" key="3">
    <source>
        <dbReference type="Pfam" id="PF13514"/>
    </source>
</evidence>
<feature type="domain" description="YhaN AAA" evidence="3">
    <location>
        <begin position="1"/>
        <end position="198"/>
    </location>
</feature>
<dbReference type="Proteomes" id="UP000288197">
    <property type="component" value="Unassembled WGS sequence"/>
</dbReference>
<dbReference type="PANTHER" id="PTHR41259:SF1">
    <property type="entry name" value="DOUBLE-STRAND BREAK REPAIR RAD50 ATPASE, PUTATIVE-RELATED"/>
    <property type="match status" value="1"/>
</dbReference>
<dbReference type="InterPro" id="IPR038734">
    <property type="entry name" value="YhaN_AAA"/>
</dbReference>
<dbReference type="InterPro" id="IPR027417">
    <property type="entry name" value="P-loop_NTPase"/>
</dbReference>
<sequence>MKLRQLRIDGFGKFNNQVIDIDPQNQLIFGDNEAGKSSIYQFIRTILFGFPKKREMTRDFTPINGAIYGGKILFEDNQYGLVTVERYKEKNKGAATVTLESGETGDELFLEKILSPLTKETFDQIFSFQQEQLADLNQLNEMKLQHLLLAVGLTGSRRLSSMNDQFLKERQKLFKPTGRIPEINQKLRQLKKVDEQIALVESQEGTYREKSLETEQLLEKIAEVEKEQGYQQELEKTVLEQQKRFPMYIEWESLSKEFSDSLTASSQTVEVVRQEIQNYDFLLRKEKELLESQTGRLETESPAYQFYMMNQRLFDELLEEQLMVESLTERRQLLDEQLKEYQESKVTLFEKYRLSEETINIDLSDDVETEMLALAKEEEELIRQKVVLSNEKSRLNIRHKDMDMALTTVENQLSTENVTRPSSRSKQTDNKKWFSGLSLAIGALFLVLAIVIGKAWLYIPVLILFGLGLYGLFGSALKRAKKEPLTKEEAREDYLLQLSVADEVAHSLNELETQLEEIESQINELQVKKQEWADQYGFSMKETMSLWLSRIPIYLQLQNIQEKETEMTHNLSEVDRILNSYGDSLAFAKEWVPLENKTTKESFQAIKEFVTKQKNYLTDKALATNTHDQFQEQLHQLRNDIASSKEKILSLIDLANVTDIEESKLWLKKQDMSEKGQSRKDELALSLEDYFDLNKSYKLVSINHQLIQVKNEIDRLQEKNNQYRNDYQALSYELTQMEKNGSLDVLYQEKENRLSVIKELADKWMTYRIAEELTQDVFQYLSDQQLPALLATVTSYFKILTEGRYIKVVVKDGQLIVIDNQQRKWPIVQLSTGTKDQLYMAFRLGFVHLHHEEYEAPVIIDDGWLHFDQKRKLVLFRLLKGFSQRTQVICLSSDEAVRAYFESQDLEIIQIGREGKS</sequence>
<dbReference type="Pfam" id="PF13514">
    <property type="entry name" value="AAA_27"/>
    <property type="match status" value="1"/>
</dbReference>
<feature type="coiled-coil region" evidence="1">
    <location>
        <begin position="620"/>
        <end position="647"/>
    </location>
</feature>
<comment type="caution">
    <text evidence="4">The sequence shown here is derived from an EMBL/GenBank/DDBJ whole genome shotgun (WGS) entry which is preliminary data.</text>
</comment>
<dbReference type="GeneID" id="63145866"/>
<keyword evidence="5" id="KW-1185">Reference proteome</keyword>
<organism evidence="4 5">
    <name type="scientific">Vagococcus fluvialis</name>
    <dbReference type="NCBI Taxonomy" id="2738"/>
    <lineage>
        <taxon>Bacteria</taxon>
        <taxon>Bacillati</taxon>
        <taxon>Bacillota</taxon>
        <taxon>Bacilli</taxon>
        <taxon>Lactobacillales</taxon>
        <taxon>Enterococcaceae</taxon>
        <taxon>Vagococcus</taxon>
    </lineage>
</organism>
<keyword evidence="1" id="KW-0175">Coiled coil</keyword>
<reference evidence="4 5" key="1">
    <citation type="submission" date="2017-05" db="EMBL/GenBank/DDBJ databases">
        <title>Vagococcus spp. assemblies.</title>
        <authorList>
            <person name="Gulvik C.A."/>
        </authorList>
    </citation>
    <scope>NUCLEOTIDE SEQUENCE [LARGE SCALE GENOMIC DNA]</scope>
    <source>
        <strain evidence="4 5">NCFB 2497</strain>
    </source>
</reference>
<keyword evidence="2" id="KW-0812">Transmembrane</keyword>
<dbReference type="Gene3D" id="3.40.50.300">
    <property type="entry name" value="P-loop containing nucleotide triphosphate hydrolases"/>
    <property type="match status" value="2"/>
</dbReference>
<dbReference type="EMBL" id="NGJX01000003">
    <property type="protein sequence ID" value="RSU03864.1"/>
    <property type="molecule type" value="Genomic_DNA"/>
</dbReference>
<evidence type="ECO:0000256" key="2">
    <source>
        <dbReference type="SAM" id="Phobius"/>
    </source>
</evidence>
<dbReference type="PANTHER" id="PTHR41259">
    <property type="entry name" value="DOUBLE-STRAND BREAK REPAIR RAD50 ATPASE, PUTATIVE-RELATED"/>
    <property type="match status" value="1"/>
</dbReference>
<evidence type="ECO:0000313" key="4">
    <source>
        <dbReference type="EMBL" id="RSU03864.1"/>
    </source>
</evidence>